<dbReference type="GO" id="GO:0005524">
    <property type="term" value="F:ATP binding"/>
    <property type="evidence" value="ECO:0007669"/>
    <property type="project" value="UniProtKB-KW"/>
</dbReference>
<feature type="transmembrane region" description="Helical" evidence="7">
    <location>
        <begin position="236"/>
        <end position="259"/>
    </location>
</feature>
<dbReference type="Proteomes" id="UP000004773">
    <property type="component" value="Unassembled WGS sequence"/>
</dbReference>
<evidence type="ECO:0000256" key="3">
    <source>
        <dbReference type="ARBA" id="ARBA00022741"/>
    </source>
</evidence>
<evidence type="ECO:0000256" key="1">
    <source>
        <dbReference type="ARBA" id="ARBA00004651"/>
    </source>
</evidence>
<comment type="subcellular location">
    <subcellularLocation>
        <location evidence="1">Cell membrane</location>
        <topology evidence="1">Multi-pass membrane protein</topology>
    </subcellularLocation>
</comment>
<dbReference type="CDD" id="cd03228">
    <property type="entry name" value="ABCC_MRP_Like"/>
    <property type="match status" value="1"/>
</dbReference>
<dbReference type="GO" id="GO:0034040">
    <property type="term" value="F:ATPase-coupled lipid transmembrane transporter activity"/>
    <property type="evidence" value="ECO:0007669"/>
    <property type="project" value="TreeGrafter"/>
</dbReference>
<dbReference type="SMART" id="SM00382">
    <property type="entry name" value="AAA"/>
    <property type="match status" value="1"/>
</dbReference>
<dbReference type="InterPro" id="IPR011527">
    <property type="entry name" value="ABC1_TM_dom"/>
</dbReference>
<feature type="transmembrane region" description="Helical" evidence="7">
    <location>
        <begin position="265"/>
        <end position="287"/>
    </location>
</feature>
<feature type="domain" description="ABC transmembrane type-1" evidence="9">
    <location>
        <begin position="13"/>
        <end position="294"/>
    </location>
</feature>
<dbReference type="PANTHER" id="PTHR24221">
    <property type="entry name" value="ATP-BINDING CASSETTE SUB-FAMILY B"/>
    <property type="match status" value="1"/>
</dbReference>
<reference evidence="10 11" key="1">
    <citation type="submission" date="2011-03" db="EMBL/GenBank/DDBJ databases">
        <title>The Genome Sequence of Gemella haemolysans M341.</title>
        <authorList>
            <consortium name="The Broad Institute Genome Sequencing Platform"/>
            <consortium name="The Broad Institute Genome Sequencing Center for Infectious Disease"/>
            <person name="Earl A."/>
            <person name="Ward D."/>
            <person name="Feldgarden M."/>
            <person name="Gevers D."/>
            <person name="Sibley C.D."/>
            <person name="Field T.R."/>
            <person name="Grinwis M."/>
            <person name="Eshaghurshan C.S."/>
            <person name="Surette M.G."/>
            <person name="Young S.K."/>
            <person name="Zeng Q."/>
            <person name="Gargeya S."/>
            <person name="Fitzgerald M."/>
            <person name="Haas B."/>
            <person name="Abouelleil A."/>
            <person name="Alvarado L."/>
            <person name="Arachchi H.M."/>
            <person name="Berlin A."/>
            <person name="Brown A."/>
            <person name="Chapman S.B."/>
            <person name="Chen Z."/>
            <person name="Dunbar C."/>
            <person name="Freedman E."/>
            <person name="Gearin G."/>
            <person name="Gellesch M."/>
            <person name="Goldberg J."/>
            <person name="Griggs A."/>
            <person name="Gujja S."/>
            <person name="Heilman E.R."/>
            <person name="Heiman D."/>
            <person name="Howarth C."/>
            <person name="Larson L."/>
            <person name="Lui A."/>
            <person name="MacDonald P.J.P."/>
            <person name="Mehta T."/>
            <person name="Montmayeur A."/>
            <person name="Murphy C."/>
            <person name="Neiman D."/>
            <person name="Pearson M."/>
            <person name="Priest M."/>
            <person name="Roberts A."/>
            <person name="Saif S."/>
            <person name="Shea T."/>
            <person name="Shenoy N."/>
            <person name="Sisk P."/>
            <person name="Stolte C."/>
            <person name="Sykes S."/>
            <person name="White J."/>
            <person name="Yandava C."/>
            <person name="Wortman J."/>
            <person name="Nusbaum C."/>
            <person name="Birren B."/>
        </authorList>
    </citation>
    <scope>NUCLEOTIDE SEQUENCE [LARGE SCALE GENOMIC DNA]</scope>
    <source>
        <strain evidence="10 11">M341</strain>
    </source>
</reference>
<dbReference type="InterPro" id="IPR003439">
    <property type="entry name" value="ABC_transporter-like_ATP-bd"/>
</dbReference>
<evidence type="ECO:0000259" key="9">
    <source>
        <dbReference type="PROSITE" id="PS50929"/>
    </source>
</evidence>
<feature type="transmembrane region" description="Helical" evidence="7">
    <location>
        <begin position="149"/>
        <end position="166"/>
    </location>
</feature>
<gene>
    <name evidence="10" type="ORF">HMPREF0428_00688</name>
</gene>
<evidence type="ECO:0000313" key="11">
    <source>
        <dbReference type="Proteomes" id="UP000004773"/>
    </source>
</evidence>
<dbReference type="InterPro" id="IPR027417">
    <property type="entry name" value="P-loop_NTPase"/>
</dbReference>
<evidence type="ECO:0000259" key="8">
    <source>
        <dbReference type="PROSITE" id="PS50893"/>
    </source>
</evidence>
<keyword evidence="5 7" id="KW-1133">Transmembrane helix</keyword>
<dbReference type="GO" id="GO:0005886">
    <property type="term" value="C:plasma membrane"/>
    <property type="evidence" value="ECO:0007669"/>
    <property type="project" value="UniProtKB-SubCell"/>
</dbReference>
<dbReference type="PANTHER" id="PTHR24221:SF654">
    <property type="entry name" value="ATP-BINDING CASSETTE SUB-FAMILY B MEMBER 6"/>
    <property type="match status" value="1"/>
</dbReference>
<keyword evidence="2 7" id="KW-0812">Transmembrane</keyword>
<dbReference type="PROSITE" id="PS50929">
    <property type="entry name" value="ABC_TM1F"/>
    <property type="match status" value="1"/>
</dbReference>
<dbReference type="Gene3D" id="3.40.50.300">
    <property type="entry name" value="P-loop containing nucleotide triphosphate hydrolases"/>
    <property type="match status" value="1"/>
</dbReference>
<dbReference type="EMBL" id="ACRO01000007">
    <property type="protein sequence ID" value="EGF85631.1"/>
    <property type="molecule type" value="Genomic_DNA"/>
</dbReference>
<dbReference type="InterPro" id="IPR003593">
    <property type="entry name" value="AAA+_ATPase"/>
</dbReference>
<evidence type="ECO:0008006" key="12">
    <source>
        <dbReference type="Google" id="ProtNLM"/>
    </source>
</evidence>
<dbReference type="Pfam" id="PF00005">
    <property type="entry name" value="ABC_tran"/>
    <property type="match status" value="1"/>
</dbReference>
<feature type="transmembrane region" description="Helical" evidence="7">
    <location>
        <begin position="44"/>
        <end position="65"/>
    </location>
</feature>
<evidence type="ECO:0000256" key="6">
    <source>
        <dbReference type="ARBA" id="ARBA00023136"/>
    </source>
</evidence>
<name>A0AA87B559_9BACL</name>
<dbReference type="InterPro" id="IPR039421">
    <property type="entry name" value="Type_1_exporter"/>
</dbReference>
<dbReference type="Gene3D" id="1.20.1560.10">
    <property type="entry name" value="ABC transporter type 1, transmembrane domain"/>
    <property type="match status" value="1"/>
</dbReference>
<organism evidence="10 11">
    <name type="scientific">Gemella haemolysans M341</name>
    <dbReference type="NCBI Taxonomy" id="562981"/>
    <lineage>
        <taxon>Bacteria</taxon>
        <taxon>Bacillati</taxon>
        <taxon>Bacillota</taxon>
        <taxon>Bacilli</taxon>
        <taxon>Bacillales</taxon>
        <taxon>Gemellaceae</taxon>
        <taxon>Gemella</taxon>
    </lineage>
</organism>
<dbReference type="SUPFAM" id="SSF90123">
    <property type="entry name" value="ABC transporter transmembrane region"/>
    <property type="match status" value="1"/>
</dbReference>
<accession>A0AA87B559</accession>
<dbReference type="InterPro" id="IPR036640">
    <property type="entry name" value="ABC1_TM_sf"/>
</dbReference>
<dbReference type="PROSITE" id="PS00211">
    <property type="entry name" value="ABC_TRANSPORTER_1"/>
    <property type="match status" value="1"/>
</dbReference>
<evidence type="ECO:0000256" key="4">
    <source>
        <dbReference type="ARBA" id="ARBA00022840"/>
    </source>
</evidence>
<comment type="caution">
    <text evidence="10">The sequence shown here is derived from an EMBL/GenBank/DDBJ whole genome shotgun (WGS) entry which is preliminary data.</text>
</comment>
<dbReference type="GO" id="GO:0016887">
    <property type="term" value="F:ATP hydrolysis activity"/>
    <property type="evidence" value="ECO:0007669"/>
    <property type="project" value="InterPro"/>
</dbReference>
<dbReference type="PROSITE" id="PS50893">
    <property type="entry name" value="ABC_TRANSPORTER_2"/>
    <property type="match status" value="1"/>
</dbReference>
<sequence length="526" mass="60243">MKRYILKFKYRFLLICFLILLRQLFLMKSNFLNADAITVLTNKNLHSFFEIILFLSVTWFVIIVIDRVVKVREEIFIQDIGIDVKDNLSSSLIELDIEKYKDNSSGVYQSWFNNDIQMIQEKGLRNIFAIIYSLSGVVFSLYALLKYHWIISLITIIGTGILIYLPKIFNKKLHNMGTEVTKENENYVASLEETILDYDTYFSLNKLQIISKRIANISRILKNVFVKQSKLESNYYMLNFGLNVFFQVLLVFVTGYLVVKDNLEIGAVAAVGMFANLVFDGMSQVGYRIAFIKGAKPIFSKHDEFMLNNKDTYSPIEYSLRETLFKIKNLYFSYGDKEILNNVNLDIKEGNKYLISGDSGVGKSTLFKIITGQLRNYEGSVEYCSVDLKKLSTKQILEKLTIIQQENFVFSGTVKDNITMGEVAEDSEVAKYLEKVGLTQKDFLYSEVEVHGKNLSGGQRQRLAIARALFNGKKILLIDEGTSALDKESAKSLVEMLLGNKELTIIMISHDISDELRGKFDNIIKL</sequence>
<dbReference type="GO" id="GO:0140359">
    <property type="term" value="F:ABC-type transporter activity"/>
    <property type="evidence" value="ECO:0007669"/>
    <property type="project" value="InterPro"/>
</dbReference>
<keyword evidence="6 7" id="KW-0472">Membrane</keyword>
<evidence type="ECO:0000256" key="2">
    <source>
        <dbReference type="ARBA" id="ARBA00022692"/>
    </source>
</evidence>
<feature type="transmembrane region" description="Helical" evidence="7">
    <location>
        <begin position="126"/>
        <end position="143"/>
    </location>
</feature>
<keyword evidence="3" id="KW-0547">Nucleotide-binding</keyword>
<dbReference type="SUPFAM" id="SSF52540">
    <property type="entry name" value="P-loop containing nucleoside triphosphate hydrolases"/>
    <property type="match status" value="1"/>
</dbReference>
<dbReference type="RefSeq" id="WP_003146711.1">
    <property type="nucleotide sequence ID" value="NZ_GL883582.1"/>
</dbReference>
<evidence type="ECO:0000256" key="5">
    <source>
        <dbReference type="ARBA" id="ARBA00022989"/>
    </source>
</evidence>
<keyword evidence="4" id="KW-0067">ATP-binding</keyword>
<evidence type="ECO:0000256" key="7">
    <source>
        <dbReference type="SAM" id="Phobius"/>
    </source>
</evidence>
<proteinExistence type="predicted"/>
<evidence type="ECO:0000313" key="10">
    <source>
        <dbReference type="EMBL" id="EGF85631.1"/>
    </source>
</evidence>
<dbReference type="Pfam" id="PF00664">
    <property type="entry name" value="ABC_membrane"/>
    <property type="match status" value="1"/>
</dbReference>
<dbReference type="InterPro" id="IPR017871">
    <property type="entry name" value="ABC_transporter-like_CS"/>
</dbReference>
<protein>
    <recommendedName>
        <fullName evidence="12">ABC transporter, ATP-binding protein</fullName>
    </recommendedName>
</protein>
<feature type="domain" description="ABC transporter" evidence="8">
    <location>
        <begin position="325"/>
        <end position="526"/>
    </location>
</feature>
<dbReference type="AlphaFoldDB" id="A0AA87B559"/>